<dbReference type="InterPro" id="IPR036390">
    <property type="entry name" value="WH_DNA-bd_sf"/>
</dbReference>
<dbReference type="Proteomes" id="UP000183700">
    <property type="component" value="Unassembled WGS sequence"/>
</dbReference>
<dbReference type="GO" id="GO:0003677">
    <property type="term" value="F:DNA binding"/>
    <property type="evidence" value="ECO:0007669"/>
    <property type="project" value="UniProtKB-KW"/>
</dbReference>
<dbReference type="AlphaFoldDB" id="A0A1L8STF7"/>
<keyword evidence="2" id="KW-0808">Transferase</keyword>
<comment type="similarity">
    <text evidence="1">In the C-terminal section; belongs to the class-I pyridoxal-phosphate-dependent aminotransferase family.</text>
</comment>
<dbReference type="Pfam" id="PF00155">
    <property type="entry name" value="Aminotran_1_2"/>
    <property type="match status" value="1"/>
</dbReference>
<name>A0A1L8STF7_9ENTE</name>
<keyword evidence="5" id="KW-0238">DNA-binding</keyword>
<evidence type="ECO:0000256" key="3">
    <source>
        <dbReference type="ARBA" id="ARBA00022898"/>
    </source>
</evidence>
<dbReference type="InterPro" id="IPR015422">
    <property type="entry name" value="PyrdxlP-dep_Trfase_small"/>
</dbReference>
<dbReference type="InterPro" id="IPR015424">
    <property type="entry name" value="PyrdxlP-dep_Trfase"/>
</dbReference>
<dbReference type="PANTHER" id="PTHR46577:SF2">
    <property type="entry name" value="TRANSCRIPTIONAL REGULATORY PROTEIN"/>
    <property type="match status" value="1"/>
</dbReference>
<dbReference type="PROSITE" id="PS50949">
    <property type="entry name" value="HTH_GNTR"/>
    <property type="match status" value="1"/>
</dbReference>
<proteinExistence type="inferred from homology"/>
<keyword evidence="6" id="KW-0804">Transcription</keyword>
<keyword evidence="3" id="KW-0663">Pyridoxal phosphate</keyword>
<dbReference type="CDD" id="cd07377">
    <property type="entry name" value="WHTH_GntR"/>
    <property type="match status" value="1"/>
</dbReference>
<dbReference type="Gene3D" id="1.10.10.10">
    <property type="entry name" value="Winged helix-like DNA-binding domain superfamily/Winged helix DNA-binding domain"/>
    <property type="match status" value="1"/>
</dbReference>
<accession>A0A1L8STF7</accession>
<comment type="caution">
    <text evidence="8">The sequence shown here is derived from an EMBL/GenBank/DDBJ whole genome shotgun (WGS) entry which is preliminary data.</text>
</comment>
<dbReference type="FunFam" id="1.10.10.10:FF:000079">
    <property type="entry name" value="GntR family transcriptional regulator"/>
    <property type="match status" value="1"/>
</dbReference>
<evidence type="ECO:0000313" key="8">
    <source>
        <dbReference type="EMBL" id="OJG35124.1"/>
    </source>
</evidence>
<evidence type="ECO:0000256" key="6">
    <source>
        <dbReference type="ARBA" id="ARBA00023163"/>
    </source>
</evidence>
<dbReference type="GO" id="GO:0003700">
    <property type="term" value="F:DNA-binding transcription factor activity"/>
    <property type="evidence" value="ECO:0007669"/>
    <property type="project" value="InterPro"/>
</dbReference>
<protein>
    <recommendedName>
        <fullName evidence="7">HTH gntR-type domain-containing protein</fullName>
    </recommendedName>
</protein>
<dbReference type="Gene3D" id="3.90.1150.10">
    <property type="entry name" value="Aspartate Aminotransferase, domain 1"/>
    <property type="match status" value="1"/>
</dbReference>
<dbReference type="SMART" id="SM00345">
    <property type="entry name" value="HTH_GNTR"/>
    <property type="match status" value="1"/>
</dbReference>
<dbReference type="GO" id="GO:0008483">
    <property type="term" value="F:transaminase activity"/>
    <property type="evidence" value="ECO:0007669"/>
    <property type="project" value="UniProtKB-KW"/>
</dbReference>
<organism evidence="8 9">
    <name type="scientific">Enterococcus devriesei</name>
    <dbReference type="NCBI Taxonomy" id="319970"/>
    <lineage>
        <taxon>Bacteria</taxon>
        <taxon>Bacillati</taxon>
        <taxon>Bacillota</taxon>
        <taxon>Bacilli</taxon>
        <taxon>Lactobacillales</taxon>
        <taxon>Enterococcaceae</taxon>
        <taxon>Enterococcus</taxon>
    </lineage>
</organism>
<gene>
    <name evidence="8" type="ORF">RV00_GL002955</name>
</gene>
<dbReference type="Pfam" id="PF00392">
    <property type="entry name" value="GntR"/>
    <property type="match status" value="1"/>
</dbReference>
<dbReference type="PRINTS" id="PR00035">
    <property type="entry name" value="HTHGNTR"/>
</dbReference>
<dbReference type="SUPFAM" id="SSF46785">
    <property type="entry name" value="Winged helix' DNA-binding domain"/>
    <property type="match status" value="1"/>
</dbReference>
<keyword evidence="2" id="KW-0032">Aminotransferase</keyword>
<dbReference type="PANTHER" id="PTHR46577">
    <property type="entry name" value="HTH-TYPE TRANSCRIPTIONAL REGULATORY PROTEIN GABR"/>
    <property type="match status" value="1"/>
</dbReference>
<dbReference type="InterPro" id="IPR051446">
    <property type="entry name" value="HTH_trans_reg/aminotransferase"/>
</dbReference>
<dbReference type="STRING" id="319970.RV00_GL002955"/>
<evidence type="ECO:0000256" key="2">
    <source>
        <dbReference type="ARBA" id="ARBA00022576"/>
    </source>
</evidence>
<dbReference type="InterPro" id="IPR015421">
    <property type="entry name" value="PyrdxlP-dep_Trfase_major"/>
</dbReference>
<dbReference type="InterPro" id="IPR004839">
    <property type="entry name" value="Aminotransferase_I/II_large"/>
</dbReference>
<dbReference type="InterPro" id="IPR036388">
    <property type="entry name" value="WH-like_DNA-bd_sf"/>
</dbReference>
<dbReference type="Gene3D" id="3.40.640.10">
    <property type="entry name" value="Type I PLP-dependent aspartate aminotransferase-like (Major domain)"/>
    <property type="match status" value="1"/>
</dbReference>
<sequence>MIGLALNHPIVNEGLKMWQLTKKNKLPLYQQIMEQIIDYIQTGTLLPGDKLPPERKLAELYQINRSTVVHALDELVSLGWVIRRQGSGTLVNEGNWGRSTTPRVDWRRLFTQEAYPTEPYVEEVHRLLKDSVALDLYSGELPLNLIPDFRFPSYTWEDLLLEERKQSPLGYGPLQQVICQRIKMEQKIDVSADQVLITSGAQQAMFLLLQVMLQNGDSVAIEDPSFLYSLPIFASAGVRLYGVEMDQEGMRIDKLEQLILTKKIKMIIVNPTFQNPTGSTMSAKRRQELIILSQKYQLPIIEDEVFSELNFGPIPPSLKEMAPHQVIHLGSLSKIFGSSIKIGWIVADKDLIQRLSEAKQMMDFSISVFPQVIAHTALNDSKFQANQEILVAELKERGAAFTADAQQITEDWSISTIDGGLYVYLTWRHQKLSRKDWSIFLREKLLVAPSFLFSNDTMAMRVNYTRLTKQDRQQFFKRLQVISKQLRRN</sequence>
<evidence type="ECO:0000256" key="1">
    <source>
        <dbReference type="ARBA" id="ARBA00005384"/>
    </source>
</evidence>
<dbReference type="SUPFAM" id="SSF53383">
    <property type="entry name" value="PLP-dependent transferases"/>
    <property type="match status" value="1"/>
</dbReference>
<evidence type="ECO:0000259" key="7">
    <source>
        <dbReference type="PROSITE" id="PS50949"/>
    </source>
</evidence>
<dbReference type="CDD" id="cd00609">
    <property type="entry name" value="AAT_like"/>
    <property type="match status" value="1"/>
</dbReference>
<evidence type="ECO:0000256" key="4">
    <source>
        <dbReference type="ARBA" id="ARBA00023015"/>
    </source>
</evidence>
<evidence type="ECO:0000313" key="9">
    <source>
        <dbReference type="Proteomes" id="UP000183700"/>
    </source>
</evidence>
<dbReference type="InterPro" id="IPR000524">
    <property type="entry name" value="Tscrpt_reg_HTH_GntR"/>
</dbReference>
<keyword evidence="9" id="KW-1185">Reference proteome</keyword>
<dbReference type="EMBL" id="JXKM01000008">
    <property type="protein sequence ID" value="OJG35124.1"/>
    <property type="molecule type" value="Genomic_DNA"/>
</dbReference>
<feature type="domain" description="HTH gntR-type" evidence="7">
    <location>
        <begin position="26"/>
        <end position="94"/>
    </location>
</feature>
<reference evidence="8 9" key="1">
    <citation type="submission" date="2014-12" db="EMBL/GenBank/DDBJ databases">
        <title>Draft genome sequences of 29 type strains of Enterococci.</title>
        <authorList>
            <person name="Zhong Z."/>
            <person name="Sun Z."/>
            <person name="Liu W."/>
            <person name="Zhang W."/>
            <person name="Zhang H."/>
        </authorList>
    </citation>
    <scope>NUCLEOTIDE SEQUENCE [LARGE SCALE GENOMIC DNA]</scope>
    <source>
        <strain evidence="8 9">DSM 22802</strain>
    </source>
</reference>
<dbReference type="GO" id="GO:0030170">
    <property type="term" value="F:pyridoxal phosphate binding"/>
    <property type="evidence" value="ECO:0007669"/>
    <property type="project" value="InterPro"/>
</dbReference>
<evidence type="ECO:0000256" key="5">
    <source>
        <dbReference type="ARBA" id="ARBA00023125"/>
    </source>
</evidence>
<keyword evidence="4" id="KW-0805">Transcription regulation</keyword>